<feature type="region of interest" description="Disordered" evidence="6">
    <location>
        <begin position="1"/>
        <end position="21"/>
    </location>
</feature>
<evidence type="ECO:0000256" key="3">
    <source>
        <dbReference type="ARBA" id="ARBA00006702"/>
    </source>
</evidence>
<dbReference type="GO" id="GO:0004722">
    <property type="term" value="F:protein serine/threonine phosphatase activity"/>
    <property type="evidence" value="ECO:0007669"/>
    <property type="project" value="UniProtKB-EC"/>
</dbReference>
<evidence type="ECO:0000256" key="4">
    <source>
        <dbReference type="ARBA" id="ARBA00013081"/>
    </source>
</evidence>
<name>S9UBZ3_9TRYP</name>
<dbReference type="VEuPathDB" id="TriTrypDB:ADEAN_000939800"/>
<evidence type="ECO:0000256" key="6">
    <source>
        <dbReference type="SAM" id="MobiDB-lite"/>
    </source>
</evidence>
<dbReference type="EMBL" id="LR877167">
    <property type="protein sequence ID" value="CAD2221863.1"/>
    <property type="molecule type" value="Genomic_DNA"/>
</dbReference>
<protein>
    <recommendedName>
        <fullName evidence="4">protein-serine/threonine phosphatase</fullName>
        <ecNumber evidence="4">3.1.3.16</ecNumber>
    </recommendedName>
</protein>
<evidence type="ECO:0000259" key="7">
    <source>
        <dbReference type="PROSITE" id="PS51746"/>
    </source>
</evidence>
<dbReference type="Gene3D" id="3.60.40.10">
    <property type="entry name" value="PPM-type phosphatase domain"/>
    <property type="match status" value="1"/>
</dbReference>
<reference evidence="8 9" key="1">
    <citation type="submission" date="2020-08" db="EMBL/GenBank/DDBJ databases">
        <authorList>
            <person name="Newling K."/>
            <person name="Davey J."/>
            <person name="Forrester S."/>
        </authorList>
    </citation>
    <scope>NUCLEOTIDE SEQUENCE [LARGE SCALE GENOMIC DNA]</scope>
    <source>
        <strain evidence="9">Crithidia deanei Carvalho (ATCC PRA-265)</strain>
    </source>
</reference>
<gene>
    <name evidence="8" type="ORF">ADEAN_000939800</name>
</gene>
<dbReference type="CDD" id="cd00143">
    <property type="entry name" value="PP2Cc"/>
    <property type="match status" value="1"/>
</dbReference>
<dbReference type="InterPro" id="IPR015655">
    <property type="entry name" value="PP2C"/>
</dbReference>
<dbReference type="PANTHER" id="PTHR13832:SF565">
    <property type="entry name" value="AT28366P-RELATED"/>
    <property type="match status" value="1"/>
</dbReference>
<dbReference type="PROSITE" id="PS51746">
    <property type="entry name" value="PPM_2"/>
    <property type="match status" value="1"/>
</dbReference>
<keyword evidence="5" id="KW-0464">Manganese</keyword>
<feature type="domain" description="PPM-type phosphatase" evidence="7">
    <location>
        <begin position="74"/>
        <end position="361"/>
    </location>
</feature>
<dbReference type="SMART" id="SM00332">
    <property type="entry name" value="PP2Cc"/>
    <property type="match status" value="1"/>
</dbReference>
<dbReference type="OrthoDB" id="10264738at2759"/>
<evidence type="ECO:0000313" key="8">
    <source>
        <dbReference type="EMBL" id="CAD2221863.1"/>
    </source>
</evidence>
<dbReference type="Proteomes" id="UP000515908">
    <property type="component" value="Chromosome 23"/>
</dbReference>
<evidence type="ECO:0000256" key="1">
    <source>
        <dbReference type="ARBA" id="ARBA00001936"/>
    </source>
</evidence>
<feature type="compositionally biased region" description="Basic and acidic residues" evidence="6">
    <location>
        <begin position="1"/>
        <end position="20"/>
    </location>
</feature>
<proteinExistence type="inferred from homology"/>
<accession>S9UBZ3</accession>
<organism evidence="8 9">
    <name type="scientific">Angomonas deanei</name>
    <dbReference type="NCBI Taxonomy" id="59799"/>
    <lineage>
        <taxon>Eukaryota</taxon>
        <taxon>Discoba</taxon>
        <taxon>Euglenozoa</taxon>
        <taxon>Kinetoplastea</taxon>
        <taxon>Metakinetoplastina</taxon>
        <taxon>Trypanosomatida</taxon>
        <taxon>Trypanosomatidae</taxon>
        <taxon>Strigomonadinae</taxon>
        <taxon>Angomonas</taxon>
    </lineage>
</organism>
<sequence>MEREREIREKREKAHEELLKKSQTNDLEQALLRKKQQQDFQDLLQRLMAAQRPFLDAPNTNFKGEVATDNKHFNVAVGEMQGWRNSMEDNHFIKVDGLQQEGKGPKKAEEGLFGVFDGHSGKQAADYCAAQMAPLCEKYYKPEGIQFEEVFLEMDRQLEKKVNDDSGCTSVVVHVTPKVVRCASVGDSRAVLCRRAAATANSEEVFEVNGVSYEAVALSYDHKPEVPEEQARIEAIGGHVQANRVNGQLAMSRALGDFTYKQNKDKKVEEQLVIPNPTVIEAPRAPEDVFVVLACDGIFDVLTNKELCMFIMQQKEVEKVGSNKEICEKTCRHCLAPADGPGGQCTRAEGTDNMTIMIVDLL</sequence>
<comment type="cofactor">
    <cofactor evidence="1">
        <name>Mn(2+)</name>
        <dbReference type="ChEBI" id="CHEBI:29035"/>
    </cofactor>
</comment>
<comment type="cofactor">
    <cofactor evidence="2">
        <name>Mg(2+)</name>
        <dbReference type="ChEBI" id="CHEBI:18420"/>
    </cofactor>
</comment>
<dbReference type="EC" id="3.1.3.16" evidence="4"/>
<comment type="similarity">
    <text evidence="3">Belongs to the PP2C family.</text>
</comment>
<dbReference type="InterPro" id="IPR001932">
    <property type="entry name" value="PPM-type_phosphatase-like_dom"/>
</dbReference>
<evidence type="ECO:0000313" key="9">
    <source>
        <dbReference type="Proteomes" id="UP000515908"/>
    </source>
</evidence>
<keyword evidence="9" id="KW-1185">Reference proteome</keyword>
<dbReference type="AlphaFoldDB" id="S9UBZ3"/>
<evidence type="ECO:0000256" key="5">
    <source>
        <dbReference type="ARBA" id="ARBA00023211"/>
    </source>
</evidence>
<dbReference type="InterPro" id="IPR036457">
    <property type="entry name" value="PPM-type-like_dom_sf"/>
</dbReference>
<dbReference type="Pfam" id="PF00481">
    <property type="entry name" value="PP2C"/>
    <property type="match status" value="1"/>
</dbReference>
<dbReference type="PANTHER" id="PTHR13832">
    <property type="entry name" value="PROTEIN PHOSPHATASE 2C"/>
    <property type="match status" value="1"/>
</dbReference>
<evidence type="ECO:0000256" key="2">
    <source>
        <dbReference type="ARBA" id="ARBA00001946"/>
    </source>
</evidence>
<dbReference type="SUPFAM" id="SSF81606">
    <property type="entry name" value="PP2C-like"/>
    <property type="match status" value="1"/>
</dbReference>